<evidence type="ECO:0000313" key="6">
    <source>
        <dbReference type="EMBL" id="AIS35837.1"/>
    </source>
</evidence>
<dbReference type="HAMAP" id="MF_00251">
    <property type="entry name" value="Ribosomal_bL36"/>
    <property type="match status" value="1"/>
</dbReference>
<evidence type="ECO:0000256" key="1">
    <source>
        <dbReference type="ARBA" id="ARBA00007645"/>
    </source>
</evidence>
<evidence type="ECO:0000256" key="3">
    <source>
        <dbReference type="ARBA" id="ARBA00023274"/>
    </source>
</evidence>
<evidence type="ECO:0000256" key="4">
    <source>
        <dbReference type="RuleBase" id="RU000570"/>
    </source>
</evidence>
<dbReference type="GO" id="GO:0006412">
    <property type="term" value="P:translation"/>
    <property type="evidence" value="ECO:0007669"/>
    <property type="project" value="InterPro"/>
</dbReference>
<dbReference type="SUPFAM" id="SSF57840">
    <property type="entry name" value="Ribosomal protein L36"/>
    <property type="match status" value="1"/>
</dbReference>
<dbReference type="RefSeq" id="YP_009121266.1">
    <property type="nucleotide sequence ID" value="NC_026449.1"/>
</dbReference>
<accession>A0A0B4N503</accession>
<dbReference type="GO" id="GO:0005840">
    <property type="term" value="C:ribosome"/>
    <property type="evidence" value="ECO:0007669"/>
    <property type="project" value="UniProtKB-KW"/>
</dbReference>
<sequence>MKIRTSIRKICDKCRIFIRHKRIILICLNTRHKKRQG</sequence>
<dbReference type="PANTHER" id="PTHR42888:SF1">
    <property type="entry name" value="LARGE RIBOSOMAL SUBUNIT PROTEIN BL36C"/>
    <property type="match status" value="1"/>
</dbReference>
<reference evidence="6" key="2">
    <citation type="submission" date="2014-06" db="EMBL/GenBank/DDBJ databases">
        <authorList>
            <person name="Logacheva M.D."/>
        </authorList>
    </citation>
    <scope>NUCLEOTIDE SEQUENCE</scope>
</reference>
<dbReference type="GO" id="GO:0003735">
    <property type="term" value="F:structural constituent of ribosome"/>
    <property type="evidence" value="ECO:0007669"/>
    <property type="project" value="InterPro"/>
</dbReference>
<proteinExistence type="inferred from homology"/>
<dbReference type="NCBIfam" id="TIGR01022">
    <property type="entry name" value="rpmJ_bact"/>
    <property type="match status" value="1"/>
</dbReference>
<geneLocation type="plastid" evidence="5"/>
<organism evidence="5">
    <name type="scientific">Epipogium aphyllum</name>
    <dbReference type="NCBI Taxonomy" id="449980"/>
    <lineage>
        <taxon>Eukaryota</taxon>
        <taxon>Viridiplantae</taxon>
        <taxon>Streptophyta</taxon>
        <taxon>Embryophyta</taxon>
        <taxon>Tracheophyta</taxon>
        <taxon>Spermatophyta</taxon>
        <taxon>Magnoliopsida</taxon>
        <taxon>Liliopsida</taxon>
        <taxon>Asparagales</taxon>
        <taxon>Orchidaceae</taxon>
        <taxon>Epidendroideae</taxon>
        <taxon>Nervilieae</taxon>
        <taxon>Epipogiinae</taxon>
        <taxon>Epipogium</taxon>
    </lineage>
</organism>
<keyword evidence="3 4" id="KW-0687">Ribonucleoprotein</keyword>
<keyword evidence="5" id="KW-0934">Plastid</keyword>
<evidence type="ECO:0000256" key="2">
    <source>
        <dbReference type="ARBA" id="ARBA00022980"/>
    </source>
</evidence>
<name>A0A0B4N503_9ASPA</name>
<keyword evidence="2 4" id="KW-0689">Ribosomal protein</keyword>
<dbReference type="InterPro" id="IPR000473">
    <property type="entry name" value="Ribosomal_bL36"/>
</dbReference>
<reference evidence="5" key="1">
    <citation type="submission" date="2014-05" db="EMBL/GenBank/DDBJ databases">
        <authorList>
            <person name="Logacheva M.D."/>
            <person name="Schelkunov M.I."/>
            <person name="Shtratnikova V.Y."/>
            <person name="Penin A.A."/>
        </authorList>
    </citation>
    <scope>NUCLEOTIDE SEQUENCE</scope>
</reference>
<dbReference type="GeneID" id="23454179"/>
<comment type="similarity">
    <text evidence="1 4">Belongs to the bacterial ribosomal protein bL36 family.</text>
</comment>
<dbReference type="InterPro" id="IPR035977">
    <property type="entry name" value="Ribosomal_bL36_sp"/>
</dbReference>
<dbReference type="AlphaFoldDB" id="A0A0B4N503"/>
<dbReference type="EMBL" id="KJ772292">
    <property type="protein sequence ID" value="AII40875.1"/>
    <property type="molecule type" value="Genomic_DNA"/>
</dbReference>
<dbReference type="EMBL" id="KJ946456">
    <property type="protein sequence ID" value="AIS35837.1"/>
    <property type="molecule type" value="Genomic_DNA"/>
</dbReference>
<protein>
    <recommendedName>
        <fullName evidence="4">Ribosomal protein</fullName>
    </recommendedName>
</protein>
<dbReference type="GO" id="GO:1990904">
    <property type="term" value="C:ribonucleoprotein complex"/>
    <property type="evidence" value="ECO:0007669"/>
    <property type="project" value="UniProtKB-KW"/>
</dbReference>
<dbReference type="GO" id="GO:0005737">
    <property type="term" value="C:cytoplasm"/>
    <property type="evidence" value="ECO:0007669"/>
    <property type="project" value="UniProtKB-ARBA"/>
</dbReference>
<gene>
    <name evidence="5" type="primary">rpl36</name>
</gene>
<reference evidence="5" key="3">
    <citation type="journal article" date="2015" name="Genome Biol. Evol.">
        <title>Exploring the Limits for Reduction of Plastid Genomes: a Case Study of the Mycoheterotrophic Orchids Epipogium aphyllum and Epipogium roseum.</title>
        <authorList>
            <person name="Schelkunov M."/>
            <person name="Shtratnikova V."/>
            <person name="Nuraliev M."/>
            <person name="Selosse M.A."/>
            <person name="Penin A."/>
            <person name="Logacheva M."/>
        </authorList>
    </citation>
    <scope>NUCLEOTIDE SEQUENCE</scope>
</reference>
<dbReference type="Pfam" id="PF00444">
    <property type="entry name" value="Ribosomal_L36"/>
    <property type="match status" value="1"/>
</dbReference>
<dbReference type="PANTHER" id="PTHR42888">
    <property type="entry name" value="50S RIBOSOMAL PROTEIN L36, CHLOROPLASTIC"/>
    <property type="match status" value="1"/>
</dbReference>
<evidence type="ECO:0000313" key="5">
    <source>
        <dbReference type="EMBL" id="AII40875.1"/>
    </source>
</evidence>